<dbReference type="PANTHER" id="PTHR43640:SF1">
    <property type="entry name" value="THIOREDOXIN-DEPENDENT PEROXIREDOXIN"/>
    <property type="match status" value="1"/>
</dbReference>
<reference evidence="2 3" key="1">
    <citation type="journal article" date="2020" name="ISME J.">
        <title>Comparative genomics reveals insights into cyanobacterial evolution and habitat adaptation.</title>
        <authorList>
            <person name="Chen M.Y."/>
            <person name="Teng W.K."/>
            <person name="Zhao L."/>
            <person name="Hu C.X."/>
            <person name="Zhou Y.K."/>
            <person name="Han B.P."/>
            <person name="Song L.R."/>
            <person name="Shu W.S."/>
        </authorList>
    </citation>
    <scope>NUCLEOTIDE SEQUENCE [LARGE SCALE GENOMIC DNA]</scope>
    <source>
        <strain evidence="2 3">FACHB-196</strain>
    </source>
</reference>
<evidence type="ECO:0000313" key="2">
    <source>
        <dbReference type="EMBL" id="MBD2567198.1"/>
    </source>
</evidence>
<organism evidence="2 3">
    <name type="scientific">Anabaena lutea FACHB-196</name>
    <dbReference type="NCBI Taxonomy" id="2692881"/>
    <lineage>
        <taxon>Bacteria</taxon>
        <taxon>Bacillati</taxon>
        <taxon>Cyanobacteriota</taxon>
        <taxon>Cyanophyceae</taxon>
        <taxon>Nostocales</taxon>
        <taxon>Nostocaceae</taxon>
        <taxon>Anabaena</taxon>
    </lineage>
</organism>
<dbReference type="EMBL" id="JACJST010000003">
    <property type="protein sequence ID" value="MBD2567198.1"/>
    <property type="molecule type" value="Genomic_DNA"/>
</dbReference>
<gene>
    <name evidence="2" type="ORF">H6G59_04675</name>
</gene>
<protein>
    <submittedName>
        <fullName evidence="2">Thioredoxin family protein</fullName>
    </submittedName>
</protein>
<comment type="caution">
    <text evidence="2">The sequence shown here is derived from an EMBL/GenBank/DDBJ whole genome shotgun (WGS) entry which is preliminary data.</text>
</comment>
<dbReference type="InterPro" id="IPR036249">
    <property type="entry name" value="Thioredoxin-like_sf"/>
</dbReference>
<dbReference type="RefSeq" id="WP_190712291.1">
    <property type="nucleotide sequence ID" value="NZ_JACJST010000003.1"/>
</dbReference>
<dbReference type="InterPro" id="IPR047262">
    <property type="entry name" value="PRX-like1"/>
</dbReference>
<name>A0ABR8FAG8_9NOST</name>
<dbReference type="InterPro" id="IPR013766">
    <property type="entry name" value="Thioredoxin_domain"/>
</dbReference>
<keyword evidence="3" id="KW-1185">Reference proteome</keyword>
<evidence type="ECO:0000313" key="3">
    <source>
        <dbReference type="Proteomes" id="UP000640531"/>
    </source>
</evidence>
<dbReference type="Proteomes" id="UP000640531">
    <property type="component" value="Unassembled WGS sequence"/>
</dbReference>
<sequence length="193" mass="21579">MTILETIDTPIGSYSPDFELPGVDERVHHLSRYLENLRSVCVISMCNDCPYVELYVSRLKSIQAEFSPSGFTLIGLNGSHANNNDVKNGEDFSPGSNFEKMKAFAQQHELNFPYLRDSTQDVTCSFGAIITPTAFLIDHDGILRYKGQIDDHPQDPLAEGTDYLRNAIAALFQGQEIQPVQTQPVGTPLVWRK</sequence>
<dbReference type="PANTHER" id="PTHR43640">
    <property type="entry name" value="OS07G0260300 PROTEIN"/>
    <property type="match status" value="1"/>
</dbReference>
<dbReference type="InterPro" id="IPR000866">
    <property type="entry name" value="AhpC/TSA"/>
</dbReference>
<accession>A0ABR8FAG8</accession>
<dbReference type="Gene3D" id="3.40.30.10">
    <property type="entry name" value="Glutaredoxin"/>
    <property type="match status" value="1"/>
</dbReference>
<dbReference type="CDD" id="cd02969">
    <property type="entry name" value="PRX_like1"/>
    <property type="match status" value="1"/>
</dbReference>
<evidence type="ECO:0000259" key="1">
    <source>
        <dbReference type="PROSITE" id="PS51352"/>
    </source>
</evidence>
<dbReference type="Pfam" id="PF00578">
    <property type="entry name" value="AhpC-TSA"/>
    <property type="match status" value="1"/>
</dbReference>
<feature type="domain" description="Thioredoxin" evidence="1">
    <location>
        <begin position="9"/>
        <end position="173"/>
    </location>
</feature>
<dbReference type="SUPFAM" id="SSF52833">
    <property type="entry name" value="Thioredoxin-like"/>
    <property type="match status" value="1"/>
</dbReference>
<proteinExistence type="predicted"/>
<dbReference type="PROSITE" id="PS51352">
    <property type="entry name" value="THIOREDOXIN_2"/>
    <property type="match status" value="1"/>
</dbReference>